<dbReference type="SUPFAM" id="SSF55681">
    <property type="entry name" value="Class II aaRS and biotin synthetases"/>
    <property type="match status" value="1"/>
</dbReference>
<dbReference type="InterPro" id="IPR004143">
    <property type="entry name" value="BPL_LPL_catalytic"/>
</dbReference>
<evidence type="ECO:0000256" key="3">
    <source>
        <dbReference type="ARBA" id="ARBA00022840"/>
    </source>
</evidence>
<sequence>MKTVLEFLEEHPDQFVSGELIANALSMTRANVWKEIQKLKSKNYCIESVRNQGYKLLSRNNNISVSYIESLLNPNTLRGIEYLESVDSTNTYAKDLAKDSNLSDVLIVSDNQTAGRGRMGRSFYSPSQNGVYMSFILRPTTHLEDTQLLTLAAAVAVIKSLKQCLDIDAQIKWLNDIYINNQKLSGILTEGEIILESQSYKYLVLGIGINVFTDNDIPDSISNIYTSIDKHTTRAIDRNECVAAIANNFYEIYNSLPDSREKLLDEYRTACFILGEEVWINNDPKQAVTAVDINDQGHLLVKDNHGNERLLYSGEVSIGGKFKHES</sequence>
<dbReference type="InterPro" id="IPR008988">
    <property type="entry name" value="Transcriptional_repressor_C"/>
</dbReference>
<evidence type="ECO:0000256" key="4">
    <source>
        <dbReference type="ARBA" id="ARBA00023267"/>
    </source>
</evidence>
<dbReference type="Gene3D" id="1.10.10.10">
    <property type="entry name" value="Winged helix-like DNA-binding domain superfamily/Winged helix DNA-binding domain"/>
    <property type="match status" value="1"/>
</dbReference>
<dbReference type="Proteomes" id="UP000515928">
    <property type="component" value="Chromosome"/>
</dbReference>
<dbReference type="GO" id="GO:0005524">
    <property type="term" value="F:ATP binding"/>
    <property type="evidence" value="ECO:0007669"/>
    <property type="project" value="UniProtKB-UniRule"/>
</dbReference>
<dbReference type="PROSITE" id="PS51733">
    <property type="entry name" value="BPL_LPL_CATALYTIC"/>
    <property type="match status" value="1"/>
</dbReference>
<keyword evidence="4 5" id="KW-0092">Biotin</keyword>
<dbReference type="EC" id="6.3.4.15" evidence="5"/>
<keyword evidence="5" id="KW-0678">Repressor</keyword>
<evidence type="ECO:0000259" key="6">
    <source>
        <dbReference type="PROSITE" id="PS51733"/>
    </source>
</evidence>
<dbReference type="GO" id="GO:0004077">
    <property type="term" value="F:biotin--[biotin carboxyl-carrier protein] ligase activity"/>
    <property type="evidence" value="ECO:0007669"/>
    <property type="project" value="UniProtKB-UniRule"/>
</dbReference>
<evidence type="ECO:0000256" key="1">
    <source>
        <dbReference type="ARBA" id="ARBA00022598"/>
    </source>
</evidence>
<dbReference type="InterPro" id="IPR036388">
    <property type="entry name" value="WH-like_DNA-bd_sf"/>
</dbReference>
<dbReference type="RefSeq" id="WP_187533119.1">
    <property type="nucleotide sequence ID" value="NZ_CBCSHU010000002.1"/>
</dbReference>
<dbReference type="PANTHER" id="PTHR12835">
    <property type="entry name" value="BIOTIN PROTEIN LIGASE"/>
    <property type="match status" value="1"/>
</dbReference>
<dbReference type="SUPFAM" id="SSF50037">
    <property type="entry name" value="C-terminal domain of transcriptional repressors"/>
    <property type="match status" value="1"/>
</dbReference>
<dbReference type="InterPro" id="IPR004408">
    <property type="entry name" value="Biotin_CoA_COase_ligase"/>
</dbReference>
<dbReference type="Pfam" id="PF02237">
    <property type="entry name" value="BPL_C"/>
    <property type="match status" value="1"/>
</dbReference>
<dbReference type="HAMAP" id="MF_00978">
    <property type="entry name" value="Bifunct_BirA"/>
    <property type="match status" value="1"/>
</dbReference>
<dbReference type="EMBL" id="CP060715">
    <property type="protein sequence ID" value="QNN59986.1"/>
    <property type="molecule type" value="Genomic_DNA"/>
</dbReference>
<dbReference type="SUPFAM" id="SSF46785">
    <property type="entry name" value="Winged helix' DNA-binding domain"/>
    <property type="match status" value="1"/>
</dbReference>
<dbReference type="PANTHER" id="PTHR12835:SF5">
    <property type="entry name" value="BIOTIN--PROTEIN LIGASE"/>
    <property type="match status" value="1"/>
</dbReference>
<dbReference type="AlphaFoldDB" id="A0A7G9RWL1"/>
<evidence type="ECO:0000313" key="7">
    <source>
        <dbReference type="EMBL" id="QNN59986.1"/>
    </source>
</evidence>
<protein>
    <recommendedName>
        <fullName evidence="5">Bifunctional ligase/repressor BirA</fullName>
    </recommendedName>
    <alternativeName>
        <fullName evidence="5">Biotin--[acetyl-CoA-carboxylase] ligase</fullName>
        <ecNumber evidence="5">6.3.4.15</ecNumber>
    </alternativeName>
    <alternativeName>
        <fullName evidence="5">Biotin--protein ligase</fullName>
    </alternativeName>
    <alternativeName>
        <fullName evidence="5">Biotin-[acetyl-CoA carboxylase] synthetase</fullName>
    </alternativeName>
</protein>
<dbReference type="InterPro" id="IPR003142">
    <property type="entry name" value="BPL_C"/>
</dbReference>
<proteinExistence type="inferred from homology"/>
<comment type="similarity">
    <text evidence="5">Belongs to the biotin--protein ligase family.</text>
</comment>
<feature type="binding site" evidence="5">
    <location>
        <position position="183"/>
    </location>
    <ligand>
        <name>biotin</name>
        <dbReference type="ChEBI" id="CHEBI:57586"/>
    </ligand>
</feature>
<reference evidence="7 8" key="1">
    <citation type="submission" date="2020-08" db="EMBL/GenBank/DDBJ databases">
        <title>Genome sequence of Erysipelothrix inopinata DSM 15511T.</title>
        <authorList>
            <person name="Hyun D.-W."/>
            <person name="Bae J.-W."/>
        </authorList>
    </citation>
    <scope>NUCLEOTIDE SEQUENCE [LARGE SCALE GENOMIC DNA]</scope>
    <source>
        <strain evidence="7 8">DSM 15511</strain>
    </source>
</reference>
<dbReference type="Pfam" id="PF03099">
    <property type="entry name" value="BPL_LplA_LipB"/>
    <property type="match status" value="1"/>
</dbReference>
<dbReference type="Pfam" id="PF08279">
    <property type="entry name" value="HTH_11"/>
    <property type="match status" value="1"/>
</dbReference>
<keyword evidence="5" id="KW-0804">Transcription</keyword>
<keyword evidence="5" id="KW-0805">Transcription regulation</keyword>
<dbReference type="InterPro" id="IPR030855">
    <property type="entry name" value="Bifunct_BirA"/>
</dbReference>
<dbReference type="GO" id="GO:0003677">
    <property type="term" value="F:DNA binding"/>
    <property type="evidence" value="ECO:0007669"/>
    <property type="project" value="UniProtKB-UniRule"/>
</dbReference>
<keyword evidence="1 5" id="KW-0436">Ligase</keyword>
<dbReference type="InterPro" id="IPR045864">
    <property type="entry name" value="aa-tRNA-synth_II/BPL/LPL"/>
</dbReference>
<keyword evidence="5" id="KW-0238">DNA-binding</keyword>
<dbReference type="GO" id="GO:0016740">
    <property type="term" value="F:transferase activity"/>
    <property type="evidence" value="ECO:0007669"/>
    <property type="project" value="UniProtKB-ARBA"/>
</dbReference>
<dbReference type="GO" id="GO:0009249">
    <property type="term" value="P:protein lipoylation"/>
    <property type="evidence" value="ECO:0007669"/>
    <property type="project" value="UniProtKB-ARBA"/>
</dbReference>
<organism evidence="7 8">
    <name type="scientific">Erysipelothrix inopinata</name>
    <dbReference type="NCBI Taxonomy" id="225084"/>
    <lineage>
        <taxon>Bacteria</taxon>
        <taxon>Bacillati</taxon>
        <taxon>Bacillota</taxon>
        <taxon>Erysipelotrichia</taxon>
        <taxon>Erysipelotrichales</taxon>
        <taxon>Erysipelotrichaceae</taxon>
        <taxon>Erysipelothrix</taxon>
    </lineage>
</organism>
<dbReference type="KEGG" id="eio:H9L01_06260"/>
<accession>A0A7G9RWL1</accession>
<feature type="binding site" evidence="5">
    <location>
        <begin position="116"/>
        <end position="118"/>
    </location>
    <ligand>
        <name>biotin</name>
        <dbReference type="ChEBI" id="CHEBI:57586"/>
    </ligand>
</feature>
<dbReference type="GO" id="GO:0005737">
    <property type="term" value="C:cytoplasm"/>
    <property type="evidence" value="ECO:0007669"/>
    <property type="project" value="TreeGrafter"/>
</dbReference>
<dbReference type="Gene3D" id="2.30.30.100">
    <property type="match status" value="1"/>
</dbReference>
<dbReference type="Gene3D" id="3.30.930.10">
    <property type="entry name" value="Bira Bifunctional Protein, Domain 2"/>
    <property type="match status" value="1"/>
</dbReference>
<dbReference type="CDD" id="cd16442">
    <property type="entry name" value="BPL"/>
    <property type="match status" value="1"/>
</dbReference>
<feature type="binding site" evidence="5">
    <location>
        <begin position="88"/>
        <end position="90"/>
    </location>
    <ligand>
        <name>biotin</name>
        <dbReference type="ChEBI" id="CHEBI:57586"/>
    </ligand>
</feature>
<evidence type="ECO:0000313" key="8">
    <source>
        <dbReference type="Proteomes" id="UP000515928"/>
    </source>
</evidence>
<dbReference type="NCBIfam" id="TIGR00121">
    <property type="entry name" value="birA_ligase"/>
    <property type="match status" value="1"/>
</dbReference>
<keyword evidence="2 5" id="KW-0547">Nucleotide-binding</keyword>
<dbReference type="InterPro" id="IPR036390">
    <property type="entry name" value="WH_DNA-bd_sf"/>
</dbReference>
<gene>
    <name evidence="5" type="primary">birA</name>
    <name evidence="7" type="ORF">H9L01_06260</name>
</gene>
<feature type="domain" description="BPL/LPL catalytic" evidence="6">
    <location>
        <begin position="71"/>
        <end position="257"/>
    </location>
</feature>
<feature type="DNA-binding region" description="H-T-H motif" evidence="5">
    <location>
        <begin position="18"/>
        <end position="37"/>
    </location>
</feature>
<name>A0A7G9RWL1_9FIRM</name>
<evidence type="ECO:0000256" key="5">
    <source>
        <dbReference type="HAMAP-Rule" id="MF_00978"/>
    </source>
</evidence>
<keyword evidence="3 5" id="KW-0067">ATP-binding</keyword>
<evidence type="ECO:0000256" key="2">
    <source>
        <dbReference type="ARBA" id="ARBA00022741"/>
    </source>
</evidence>
<comment type="function">
    <text evidence="5">Acts both as a biotin--[acetyl-CoA-carboxylase] ligase and a repressor.</text>
</comment>
<comment type="catalytic activity">
    <reaction evidence="5">
        <text>biotin + L-lysyl-[protein] + ATP = N(6)-biotinyl-L-lysyl-[protein] + AMP + diphosphate + H(+)</text>
        <dbReference type="Rhea" id="RHEA:11756"/>
        <dbReference type="Rhea" id="RHEA-COMP:9752"/>
        <dbReference type="Rhea" id="RHEA-COMP:10505"/>
        <dbReference type="ChEBI" id="CHEBI:15378"/>
        <dbReference type="ChEBI" id="CHEBI:29969"/>
        <dbReference type="ChEBI" id="CHEBI:30616"/>
        <dbReference type="ChEBI" id="CHEBI:33019"/>
        <dbReference type="ChEBI" id="CHEBI:57586"/>
        <dbReference type="ChEBI" id="CHEBI:83144"/>
        <dbReference type="ChEBI" id="CHEBI:456215"/>
        <dbReference type="EC" id="6.3.4.15"/>
    </reaction>
</comment>
<dbReference type="InterPro" id="IPR013196">
    <property type="entry name" value="HTH_11"/>
</dbReference>
<keyword evidence="8" id="KW-1185">Reference proteome</keyword>
<dbReference type="GO" id="GO:0006355">
    <property type="term" value="P:regulation of DNA-templated transcription"/>
    <property type="evidence" value="ECO:0007669"/>
    <property type="project" value="UniProtKB-UniRule"/>
</dbReference>
<feature type="binding site" evidence="5">
    <location>
        <position position="112"/>
    </location>
    <ligand>
        <name>biotin</name>
        <dbReference type="ChEBI" id="CHEBI:57586"/>
    </ligand>
</feature>